<dbReference type="Proteomes" id="UP001054846">
    <property type="component" value="Chromosome"/>
</dbReference>
<keyword evidence="2" id="KW-1185">Reference proteome</keyword>
<gene>
    <name evidence="1" type="ORF">ISF26_21010</name>
</gene>
<name>A0ABY3PKM2_9CYAN</name>
<proteinExistence type="predicted"/>
<dbReference type="EMBL" id="CP063845">
    <property type="protein sequence ID" value="UFP94210.1"/>
    <property type="molecule type" value="Genomic_DNA"/>
</dbReference>
<accession>A0ABY3PKM2</accession>
<evidence type="ECO:0000313" key="2">
    <source>
        <dbReference type="Proteomes" id="UP001054846"/>
    </source>
</evidence>
<dbReference type="RefSeq" id="WP_230841265.1">
    <property type="nucleotide sequence ID" value="NZ_CP063845.1"/>
</dbReference>
<reference evidence="1 2" key="1">
    <citation type="journal article" date="2021" name="Genome Biol. Evol.">
        <title>Complete Genome Sequencing of a Novel Gloeobacter Species from a Waterfall Cave in Mexico.</title>
        <authorList>
            <person name="Saw J.H."/>
            <person name="Cardona T."/>
            <person name="Montejano G."/>
        </authorList>
    </citation>
    <scope>NUCLEOTIDE SEQUENCE [LARGE SCALE GENOMIC DNA]</scope>
    <source>
        <strain evidence="1">MG652769</strain>
    </source>
</reference>
<organism evidence="1 2">
    <name type="scientific">Gloeobacter morelensis MG652769</name>
    <dbReference type="NCBI Taxonomy" id="2781736"/>
    <lineage>
        <taxon>Bacteria</taxon>
        <taxon>Bacillati</taxon>
        <taxon>Cyanobacteriota</taxon>
        <taxon>Cyanophyceae</taxon>
        <taxon>Gloeobacterales</taxon>
        <taxon>Gloeobacteraceae</taxon>
        <taxon>Gloeobacter</taxon>
        <taxon>Gloeobacter morelensis</taxon>
    </lineage>
</organism>
<evidence type="ECO:0000313" key="1">
    <source>
        <dbReference type="EMBL" id="UFP94210.1"/>
    </source>
</evidence>
<sequence length="156" mass="18290">MTLEDMARLALNKGYQPEIFASRGTGMPWLKIYHNWSEQRGWEIDGAFSDEELLDILNSFEPEHAYRVIDCEPKAFFGIAYQYDTREELIDFLKYILEEYGGWIGDDDDEFTIYTLENIDCLNLDYSPEFLASFEEELRQSQAAWKAKQALKDNSL</sequence>
<protein>
    <submittedName>
        <fullName evidence="1">Uncharacterized protein</fullName>
    </submittedName>
</protein>